<gene>
    <name evidence="1" type="ORF">ACFSUB_13525</name>
</gene>
<accession>A0ABW5T3B3</accession>
<dbReference type="RefSeq" id="WP_380713801.1">
    <property type="nucleotide sequence ID" value="NZ_JBHUML010000005.1"/>
</dbReference>
<dbReference type="EMBL" id="JBHUML010000005">
    <property type="protein sequence ID" value="MFD2706482.1"/>
    <property type="molecule type" value="Genomic_DNA"/>
</dbReference>
<name>A0ABW5T3B3_9BACI</name>
<sequence>MTRHNEDLSLRQLMDQYVQQTVAALEKQQTKEISRDDLALLYVWSMLEREEEAPSPLISSLLDDIRHLREEQRQLRESLFKDS</sequence>
<proteinExistence type="predicted"/>
<keyword evidence="2" id="KW-1185">Reference proteome</keyword>
<protein>
    <submittedName>
        <fullName evidence="1">Uncharacterized protein</fullName>
    </submittedName>
</protein>
<evidence type="ECO:0000313" key="1">
    <source>
        <dbReference type="EMBL" id="MFD2706482.1"/>
    </source>
</evidence>
<reference evidence="2" key="1">
    <citation type="journal article" date="2019" name="Int. J. Syst. Evol. Microbiol.">
        <title>The Global Catalogue of Microorganisms (GCM) 10K type strain sequencing project: providing services to taxonomists for standard genome sequencing and annotation.</title>
        <authorList>
            <consortium name="The Broad Institute Genomics Platform"/>
            <consortium name="The Broad Institute Genome Sequencing Center for Infectious Disease"/>
            <person name="Wu L."/>
            <person name="Ma J."/>
        </authorList>
    </citation>
    <scope>NUCLEOTIDE SEQUENCE [LARGE SCALE GENOMIC DNA]</scope>
    <source>
        <strain evidence="2">KCTC 33792</strain>
    </source>
</reference>
<comment type="caution">
    <text evidence="1">The sequence shown here is derived from an EMBL/GenBank/DDBJ whole genome shotgun (WGS) entry which is preliminary data.</text>
</comment>
<organism evidence="1 2">
    <name type="scientific">Salibacterium lacus</name>
    <dbReference type="NCBI Taxonomy" id="1898109"/>
    <lineage>
        <taxon>Bacteria</taxon>
        <taxon>Bacillati</taxon>
        <taxon>Bacillota</taxon>
        <taxon>Bacilli</taxon>
        <taxon>Bacillales</taxon>
        <taxon>Bacillaceae</taxon>
    </lineage>
</organism>
<evidence type="ECO:0000313" key="2">
    <source>
        <dbReference type="Proteomes" id="UP001597520"/>
    </source>
</evidence>
<dbReference type="Proteomes" id="UP001597520">
    <property type="component" value="Unassembled WGS sequence"/>
</dbReference>